<dbReference type="EMBL" id="UINC01008196">
    <property type="protein sequence ID" value="SVA36937.1"/>
    <property type="molecule type" value="Genomic_DNA"/>
</dbReference>
<name>A0A381VB85_9ZZZZ</name>
<evidence type="ECO:0000313" key="1">
    <source>
        <dbReference type="EMBL" id="SVA36937.1"/>
    </source>
</evidence>
<reference evidence="1" key="1">
    <citation type="submission" date="2018-05" db="EMBL/GenBank/DDBJ databases">
        <authorList>
            <person name="Lanie J.A."/>
            <person name="Ng W.-L."/>
            <person name="Kazmierczak K.M."/>
            <person name="Andrzejewski T.M."/>
            <person name="Davidsen T.M."/>
            <person name="Wayne K.J."/>
            <person name="Tettelin H."/>
            <person name="Glass J.I."/>
            <person name="Rusch D."/>
            <person name="Podicherti R."/>
            <person name="Tsui H.-C.T."/>
            <person name="Winkler M.E."/>
        </authorList>
    </citation>
    <scope>NUCLEOTIDE SEQUENCE</scope>
</reference>
<sequence length="47" mass="5263">VVEFTAEHQYRLNRFGLIFLEEGPFELEMQGGALPLGGVATNEYVYG</sequence>
<proteinExistence type="predicted"/>
<gene>
    <name evidence="1" type="ORF">METZ01_LOCUS89791</name>
</gene>
<accession>A0A381VB85</accession>
<dbReference type="AlphaFoldDB" id="A0A381VB85"/>
<feature type="non-terminal residue" evidence="1">
    <location>
        <position position="1"/>
    </location>
</feature>
<protein>
    <submittedName>
        <fullName evidence="1">Uncharacterized protein</fullName>
    </submittedName>
</protein>
<organism evidence="1">
    <name type="scientific">marine metagenome</name>
    <dbReference type="NCBI Taxonomy" id="408172"/>
    <lineage>
        <taxon>unclassified sequences</taxon>
        <taxon>metagenomes</taxon>
        <taxon>ecological metagenomes</taxon>
    </lineage>
</organism>